<sequence length="330" mass="35704">MTTIAYNSQLPWDSAASENARFSKISIACLLLTLGFAVYVSMRALPDIPREQKDTLPPQLARILQAKAPPPPPVPVEPEPVQAEPIPPEPEALEPQVTPEPVQVEPIQVEPIQPQEAVPELNDTEKVVQARESAKSKGVLALSDTLASMRKTSSLQNMTDTQQTIGGGQANLTQRDTIAAPELVTSGGVQADPVSSDIGALGQLEGRRTTEFVAASEGEAALATKRIVSKQQVVGNRDLDKIRQTLDANKAAVYALYRRALRQDPSIEGKLSVKLVILPDGSLSTVTLVDSELDAPELVEKLLQRIGLINFGVENVTKTELEYAYNFLPY</sequence>
<accession>A0ABV7FMW1</accession>
<keyword evidence="2" id="KW-0472">Membrane</keyword>
<dbReference type="EMBL" id="JBHRSW010000011">
    <property type="protein sequence ID" value="MFC3121470.1"/>
    <property type="molecule type" value="Genomic_DNA"/>
</dbReference>
<comment type="caution">
    <text evidence="3">The sequence shown here is derived from an EMBL/GenBank/DDBJ whole genome shotgun (WGS) entry which is preliminary data.</text>
</comment>
<dbReference type="RefSeq" id="WP_376919606.1">
    <property type="nucleotide sequence ID" value="NZ_JBHRSW010000011.1"/>
</dbReference>
<gene>
    <name evidence="3" type="ORF">ACFOHL_07535</name>
</gene>
<reference evidence="4" key="1">
    <citation type="journal article" date="2019" name="Int. J. Syst. Evol. Microbiol.">
        <title>The Global Catalogue of Microorganisms (GCM) 10K type strain sequencing project: providing services to taxonomists for standard genome sequencing and annotation.</title>
        <authorList>
            <consortium name="The Broad Institute Genomics Platform"/>
            <consortium name="The Broad Institute Genome Sequencing Center for Infectious Disease"/>
            <person name="Wu L."/>
            <person name="Ma J."/>
        </authorList>
    </citation>
    <scope>NUCLEOTIDE SEQUENCE [LARGE SCALE GENOMIC DNA]</scope>
    <source>
        <strain evidence="4">KCTC 52473</strain>
    </source>
</reference>
<keyword evidence="4" id="KW-1185">Reference proteome</keyword>
<feature type="compositionally biased region" description="Pro residues" evidence="1">
    <location>
        <begin position="68"/>
        <end position="78"/>
    </location>
</feature>
<dbReference type="Proteomes" id="UP001595478">
    <property type="component" value="Unassembled WGS sequence"/>
</dbReference>
<name>A0ABV7FMW1_9ALTE</name>
<proteinExistence type="predicted"/>
<protein>
    <submittedName>
        <fullName evidence="3">AgmX/PglI C-terminal domain-containing protein</fullName>
    </submittedName>
</protein>
<evidence type="ECO:0000313" key="4">
    <source>
        <dbReference type="Proteomes" id="UP001595478"/>
    </source>
</evidence>
<keyword evidence="2" id="KW-0812">Transmembrane</keyword>
<keyword evidence="2" id="KW-1133">Transmembrane helix</keyword>
<dbReference type="InterPro" id="IPR049806">
    <property type="entry name" value="MasK-like_C"/>
</dbReference>
<evidence type="ECO:0000256" key="2">
    <source>
        <dbReference type="SAM" id="Phobius"/>
    </source>
</evidence>
<organism evidence="3 4">
    <name type="scientific">Agaribacter flavus</name>
    <dbReference type="NCBI Taxonomy" id="1902781"/>
    <lineage>
        <taxon>Bacteria</taxon>
        <taxon>Pseudomonadati</taxon>
        <taxon>Pseudomonadota</taxon>
        <taxon>Gammaproteobacteria</taxon>
        <taxon>Alteromonadales</taxon>
        <taxon>Alteromonadaceae</taxon>
        <taxon>Agaribacter</taxon>
    </lineage>
</organism>
<feature type="region of interest" description="Disordered" evidence="1">
    <location>
        <begin position="65"/>
        <end position="94"/>
    </location>
</feature>
<evidence type="ECO:0000256" key="1">
    <source>
        <dbReference type="SAM" id="MobiDB-lite"/>
    </source>
</evidence>
<evidence type="ECO:0000313" key="3">
    <source>
        <dbReference type="EMBL" id="MFC3121470.1"/>
    </source>
</evidence>
<feature type="transmembrane region" description="Helical" evidence="2">
    <location>
        <begin position="20"/>
        <end position="40"/>
    </location>
</feature>
<dbReference type="NCBIfam" id="NF033768">
    <property type="entry name" value="myxo_SS_tail"/>
    <property type="match status" value="1"/>
</dbReference>